<dbReference type="GO" id="GO:0005886">
    <property type="term" value="C:plasma membrane"/>
    <property type="evidence" value="ECO:0007669"/>
    <property type="project" value="UniProtKB-SubCell"/>
</dbReference>
<feature type="transmembrane region" description="Helical" evidence="7">
    <location>
        <begin position="373"/>
        <end position="391"/>
    </location>
</feature>
<name>A0A2R5FLS5_NOSCO</name>
<comment type="caution">
    <text evidence="8">The sequence shown here is derived from an EMBL/GenBank/DDBJ whole genome shotgun (WGS) entry which is preliminary data.</text>
</comment>
<feature type="transmembrane region" description="Helical" evidence="7">
    <location>
        <begin position="61"/>
        <end position="80"/>
    </location>
</feature>
<comment type="subcellular location">
    <subcellularLocation>
        <location evidence="1">Cell membrane</location>
        <topology evidence="1">Multi-pass membrane protein</topology>
    </subcellularLocation>
</comment>
<dbReference type="PANTHER" id="PTHR30250:SF10">
    <property type="entry name" value="LIPOPOLYSACCHARIDE BIOSYNTHESIS PROTEIN WZXC"/>
    <property type="match status" value="1"/>
</dbReference>
<feature type="transmembrane region" description="Helical" evidence="7">
    <location>
        <begin position="303"/>
        <end position="324"/>
    </location>
</feature>
<protein>
    <submittedName>
        <fullName evidence="8">Putative polysaccharide export transporter</fullName>
    </submittedName>
</protein>
<feature type="transmembrane region" description="Helical" evidence="7">
    <location>
        <begin position="461"/>
        <end position="484"/>
    </location>
</feature>
<dbReference type="EMBL" id="BDUD01000001">
    <property type="protein sequence ID" value="GBG18408.1"/>
    <property type="molecule type" value="Genomic_DNA"/>
</dbReference>
<keyword evidence="4 7" id="KW-0812">Transmembrane</keyword>
<reference evidence="8 9" key="1">
    <citation type="submission" date="2017-06" db="EMBL/GenBank/DDBJ databases">
        <title>Genome sequencing of cyanobaciteial culture collection at National Institute for Environmental Studies (NIES).</title>
        <authorList>
            <person name="Hirose Y."/>
            <person name="Shimura Y."/>
            <person name="Fujisawa T."/>
            <person name="Nakamura Y."/>
            <person name="Kawachi M."/>
        </authorList>
    </citation>
    <scope>NUCLEOTIDE SEQUENCE [LARGE SCALE GENOMIC DNA]</scope>
    <source>
        <strain evidence="8 9">NIES-4072</strain>
    </source>
</reference>
<sequence length="499" mass="55456">MKNFSSNKKQDNYFNTEHLKGDLKGRSVRGGVVTMGAQAFKFSLNLISNVVLARLLTPQDYGLIGMVTAVIGFVSLFKDLGLSMATVQKEEINHEQVSTLFWLNVALSVFTSLVALALAPGIAWFYHEPRLIWITLALLSGFIFSGLGVQHNALLNRQMHYKALMFNDVIAMLFGVIAAISAALCGLGYWSLVILPLVSGLVNTIGLWIACTWRPSAPAWQSGIGSMLAFGGHLTGFSTINYFARNLDNVLIGKFWGAQQLGLYAKAYQLLLLPINQINAPITAVAIPGLSRLQHEPQKFRHYYLKAISMIAFLTMPTITFMIVASEEIIVFLLGSQWRDASTIFRLLSISALVQPICNTTGWLYIARGRSDYMFKWGLFSSSWLVISFFIGLPHQAFGVALSYAIAMLLQAVPCIYFATRGTSITILDVLQVIKEIFTSSVVASLVVLGIKISIGNSLPLWATVIIYSVVMSVVYFWLLFYIFKMKNYYLNLLKELKK</sequence>
<dbReference type="InterPro" id="IPR050833">
    <property type="entry name" value="Poly_Biosynth_Transport"/>
</dbReference>
<feature type="transmembrane region" description="Helical" evidence="7">
    <location>
        <begin position="101"/>
        <end position="125"/>
    </location>
</feature>
<evidence type="ECO:0000313" key="9">
    <source>
        <dbReference type="Proteomes" id="UP000245124"/>
    </source>
</evidence>
<keyword evidence="5 7" id="KW-1133">Transmembrane helix</keyword>
<feature type="transmembrane region" description="Helical" evidence="7">
    <location>
        <begin position="397"/>
        <end position="417"/>
    </location>
</feature>
<gene>
    <name evidence="8" type="ORF">NIES4072_20730</name>
</gene>
<feature type="transmembrane region" description="Helical" evidence="7">
    <location>
        <begin position="437"/>
        <end position="455"/>
    </location>
</feature>
<evidence type="ECO:0000256" key="5">
    <source>
        <dbReference type="ARBA" id="ARBA00022989"/>
    </source>
</evidence>
<evidence type="ECO:0000256" key="6">
    <source>
        <dbReference type="ARBA" id="ARBA00023136"/>
    </source>
</evidence>
<dbReference type="RefSeq" id="WP_109008429.1">
    <property type="nucleotide sequence ID" value="NZ_BDUD01000001.1"/>
</dbReference>
<evidence type="ECO:0000256" key="2">
    <source>
        <dbReference type="ARBA" id="ARBA00007430"/>
    </source>
</evidence>
<keyword evidence="3" id="KW-1003">Cell membrane</keyword>
<evidence type="ECO:0000313" key="8">
    <source>
        <dbReference type="EMBL" id="GBG18408.1"/>
    </source>
</evidence>
<feature type="transmembrane region" description="Helical" evidence="7">
    <location>
        <begin position="223"/>
        <end position="244"/>
    </location>
</feature>
<feature type="transmembrane region" description="Helical" evidence="7">
    <location>
        <begin position="344"/>
        <end position="366"/>
    </location>
</feature>
<comment type="similarity">
    <text evidence="2">Belongs to the polysaccharide synthase family.</text>
</comment>
<evidence type="ECO:0000256" key="7">
    <source>
        <dbReference type="SAM" id="Phobius"/>
    </source>
</evidence>
<dbReference type="AlphaFoldDB" id="A0A2R5FLS5"/>
<evidence type="ECO:0000256" key="1">
    <source>
        <dbReference type="ARBA" id="ARBA00004651"/>
    </source>
</evidence>
<dbReference type="Pfam" id="PF13440">
    <property type="entry name" value="Polysacc_synt_3"/>
    <property type="match status" value="1"/>
</dbReference>
<dbReference type="Proteomes" id="UP000245124">
    <property type="component" value="Unassembled WGS sequence"/>
</dbReference>
<dbReference type="OrthoDB" id="9770347at2"/>
<accession>A0A2R5FLS5</accession>
<evidence type="ECO:0000256" key="4">
    <source>
        <dbReference type="ARBA" id="ARBA00022692"/>
    </source>
</evidence>
<evidence type="ECO:0000256" key="3">
    <source>
        <dbReference type="ARBA" id="ARBA00022475"/>
    </source>
</evidence>
<feature type="transmembrane region" description="Helical" evidence="7">
    <location>
        <begin position="189"/>
        <end position="211"/>
    </location>
</feature>
<feature type="transmembrane region" description="Helical" evidence="7">
    <location>
        <begin position="131"/>
        <end position="149"/>
    </location>
</feature>
<keyword evidence="6 7" id="KW-0472">Membrane</keyword>
<organism evidence="8 9">
    <name type="scientific">Nostoc commune NIES-4072</name>
    <dbReference type="NCBI Taxonomy" id="2005467"/>
    <lineage>
        <taxon>Bacteria</taxon>
        <taxon>Bacillati</taxon>
        <taxon>Cyanobacteriota</taxon>
        <taxon>Cyanophyceae</taxon>
        <taxon>Nostocales</taxon>
        <taxon>Nostocaceae</taxon>
        <taxon>Nostoc</taxon>
    </lineage>
</organism>
<dbReference type="CDD" id="cd13127">
    <property type="entry name" value="MATE_tuaB_like"/>
    <property type="match status" value="1"/>
</dbReference>
<feature type="transmembrane region" description="Helical" evidence="7">
    <location>
        <begin position="161"/>
        <end position="183"/>
    </location>
</feature>
<keyword evidence="9" id="KW-1185">Reference proteome</keyword>
<proteinExistence type="inferred from homology"/>
<dbReference type="PANTHER" id="PTHR30250">
    <property type="entry name" value="PST FAMILY PREDICTED COLANIC ACID TRANSPORTER"/>
    <property type="match status" value="1"/>
</dbReference>